<sequence length="178" mass="19706">MDFLVSLATNLIELMQKSGETFSGMIIDIIPMLIALLTGMNFIIKLIGEEKINKLAIAFGKNKILTYGFLPSIAWFFFSSPGGVALGRFLPEKCKPGYEDALGATAHPLTSLFPHTVPFELFVWLGIAEGVKKAGYSTTTLAVRYILAGMILGLIRGVLTEYIFMKISRRNEYNVDFL</sequence>
<evidence type="ECO:0000313" key="2">
    <source>
        <dbReference type="EMBL" id="CCP26823.1"/>
    </source>
</evidence>
<proteinExistence type="predicted"/>
<feature type="transmembrane region" description="Helical" evidence="1">
    <location>
        <begin position="142"/>
        <end position="164"/>
    </location>
</feature>
<keyword evidence="1" id="KW-1133">Transmembrane helix</keyword>
<dbReference type="InterPro" id="IPR004699">
    <property type="entry name" value="PTS_IID_sorb"/>
</dbReference>
<feature type="transmembrane region" description="Helical" evidence="1">
    <location>
        <begin position="64"/>
        <end position="86"/>
    </location>
</feature>
<keyword evidence="3" id="KW-1185">Reference proteome</keyword>
<gene>
    <name evidence="2" type="primary">srlA</name>
    <name evidence="2" type="ordered locus">TEPIRE1_1999</name>
</gene>
<dbReference type="HOGENOM" id="CLU_093147_0_0_9"/>
<feature type="transmembrane region" description="Helical" evidence="1">
    <location>
        <begin position="22"/>
        <end position="44"/>
    </location>
</feature>
<evidence type="ECO:0000313" key="3">
    <source>
        <dbReference type="Proteomes" id="UP000010802"/>
    </source>
</evidence>
<dbReference type="PANTHER" id="PTHR40399:SF1">
    <property type="entry name" value="PTS SYSTEM GLUCITOL_SORBITOL-SPECIFIC EIIC COMPONENT"/>
    <property type="match status" value="1"/>
</dbReference>
<evidence type="ECO:0000256" key="1">
    <source>
        <dbReference type="SAM" id="Phobius"/>
    </source>
</evidence>
<dbReference type="KEGG" id="tep:TepRe1_1855"/>
<dbReference type="PROSITE" id="PS51107">
    <property type="entry name" value="PTS_EIIC_TYPE_5"/>
    <property type="match status" value="1"/>
</dbReference>
<dbReference type="Pfam" id="PF03608">
    <property type="entry name" value="EII-GUT"/>
    <property type="match status" value="1"/>
</dbReference>
<keyword evidence="1" id="KW-0472">Membrane</keyword>
<accession>L0S4M8</accession>
<name>F4LXQ5_TEPAE</name>
<dbReference type="PANTHER" id="PTHR40399">
    <property type="entry name" value="PTS SYSTEM GLUCITOL/SORBITOL-SPECIFIC EIIC COMPONENT"/>
    <property type="match status" value="1"/>
</dbReference>
<dbReference type="PATRIC" id="fig|1209989.3.peg.2307"/>
<dbReference type="EMBL" id="HF563609">
    <property type="protein sequence ID" value="CCP26823.1"/>
    <property type="molecule type" value="Genomic_DNA"/>
</dbReference>
<dbReference type="PIRSF" id="PIRSF038321">
    <property type="entry name" value="PTS_glc_srb_IIC"/>
    <property type="match status" value="1"/>
</dbReference>
<dbReference type="RefSeq" id="WP_013778906.1">
    <property type="nucleotide sequence ID" value="NC_015519.1"/>
</dbReference>
<dbReference type="KEGG" id="tae:TepiRe1_1999"/>
<protein>
    <submittedName>
        <fullName evidence="2">Glucitol/sorbitol-specific enzyme IIC component of PTS</fullName>
    </submittedName>
</protein>
<dbReference type="Proteomes" id="UP000010802">
    <property type="component" value="Chromosome"/>
</dbReference>
<dbReference type="GO" id="GO:0009401">
    <property type="term" value="P:phosphoenolpyruvate-dependent sugar phosphotransferase system"/>
    <property type="evidence" value="ECO:0007669"/>
    <property type="project" value="InterPro"/>
</dbReference>
<dbReference type="GO" id="GO:0016020">
    <property type="term" value="C:membrane"/>
    <property type="evidence" value="ECO:0007669"/>
    <property type="project" value="InterPro"/>
</dbReference>
<dbReference type="OrthoDB" id="9799765at2"/>
<organism evidence="2 3">
    <name type="scientific">Tepidanaerobacter acetatoxydans (strain DSM 21804 / JCM 16047 / Re1)</name>
    <dbReference type="NCBI Taxonomy" id="1209989"/>
    <lineage>
        <taxon>Bacteria</taxon>
        <taxon>Bacillati</taxon>
        <taxon>Bacillota</taxon>
        <taxon>Clostridia</taxon>
        <taxon>Thermosediminibacterales</taxon>
        <taxon>Tepidanaerobacteraceae</taxon>
        <taxon>Tepidanaerobacter</taxon>
    </lineage>
</organism>
<accession>F4LXQ5</accession>
<reference evidence="3" key="1">
    <citation type="journal article" date="2013" name="Genome Announc.">
        <title>First genome sequence of a syntrophic acetate-oxidizing bacterium, Tepidanaerobacter acetatoxydans strain Re1.</title>
        <authorList>
            <person name="Manzoor S."/>
            <person name="Bongcam-Rudloff E."/>
            <person name="Schnurer A."/>
            <person name="Muller B."/>
        </authorList>
    </citation>
    <scope>NUCLEOTIDE SEQUENCE [LARGE SCALE GENOMIC DNA]</scope>
    <source>
        <strain evidence="3">Re1</strain>
    </source>
</reference>
<keyword evidence="1" id="KW-0812">Transmembrane</keyword>
<dbReference type="STRING" id="1209989.TepRe1_1855"/>
<dbReference type="eggNOG" id="COG3730">
    <property type="taxonomic scope" value="Bacteria"/>
</dbReference>
<dbReference type="AlphaFoldDB" id="F4LXQ5"/>